<accession>A0ABU4DQM0</accession>
<gene>
    <name evidence="2" type="ORF">ORD21_09005</name>
</gene>
<reference evidence="2 3" key="1">
    <citation type="submission" date="2022-11" db="EMBL/GenBank/DDBJ databases">
        <title>Deinococcus ZS9-10, Low Temperature and Draught-tolerating, UV-resistant Bacteria from Continental Antarctica.</title>
        <authorList>
            <person name="Cheng L."/>
        </authorList>
    </citation>
    <scope>NUCLEOTIDE SEQUENCE [LARGE SCALE GENOMIC DNA]</scope>
    <source>
        <strain evidence="2 3">ZS9-10</strain>
    </source>
</reference>
<comment type="caution">
    <text evidence="2">The sequence shown here is derived from an EMBL/GenBank/DDBJ whole genome shotgun (WGS) entry which is preliminary data.</text>
</comment>
<dbReference type="EMBL" id="JAPMIV010000013">
    <property type="protein sequence ID" value="MDV6374724.1"/>
    <property type="molecule type" value="Genomic_DNA"/>
</dbReference>
<name>A0ABU4DQM0_9DEIO</name>
<evidence type="ECO:0000256" key="1">
    <source>
        <dbReference type="SAM" id="Phobius"/>
    </source>
</evidence>
<keyword evidence="3" id="KW-1185">Reference proteome</keyword>
<proteinExistence type="predicted"/>
<dbReference type="Gene3D" id="3.40.630.30">
    <property type="match status" value="1"/>
</dbReference>
<sequence length="89" mass="9746">MEDAGQVAACGGVWLEKGGAGLAWGMVSRQQHRRGLGSVQLRIRLARLHELGVREVHLDTTQRSAPFALLFFLPVTVLMGFGGWWTATD</sequence>
<evidence type="ECO:0000313" key="3">
    <source>
        <dbReference type="Proteomes" id="UP001276150"/>
    </source>
</evidence>
<feature type="transmembrane region" description="Helical" evidence="1">
    <location>
        <begin position="67"/>
        <end position="87"/>
    </location>
</feature>
<protein>
    <submittedName>
        <fullName evidence="2">Uncharacterized protein</fullName>
    </submittedName>
</protein>
<keyword evidence="1" id="KW-0812">Transmembrane</keyword>
<keyword evidence="1" id="KW-1133">Transmembrane helix</keyword>
<organism evidence="2 3">
    <name type="scientific">Deinococcus arenicola</name>
    <dbReference type="NCBI Taxonomy" id="2994950"/>
    <lineage>
        <taxon>Bacteria</taxon>
        <taxon>Thermotogati</taxon>
        <taxon>Deinococcota</taxon>
        <taxon>Deinococci</taxon>
        <taxon>Deinococcales</taxon>
        <taxon>Deinococcaceae</taxon>
        <taxon>Deinococcus</taxon>
    </lineage>
</organism>
<keyword evidence="1" id="KW-0472">Membrane</keyword>
<dbReference type="InterPro" id="IPR016181">
    <property type="entry name" value="Acyl_CoA_acyltransferase"/>
</dbReference>
<dbReference type="Proteomes" id="UP001276150">
    <property type="component" value="Unassembled WGS sequence"/>
</dbReference>
<dbReference type="SUPFAM" id="SSF55729">
    <property type="entry name" value="Acyl-CoA N-acyltransferases (Nat)"/>
    <property type="match status" value="1"/>
</dbReference>
<evidence type="ECO:0000313" key="2">
    <source>
        <dbReference type="EMBL" id="MDV6374724.1"/>
    </source>
</evidence>